<protein>
    <recommendedName>
        <fullName evidence="2">NYN domain-containing protein</fullName>
    </recommendedName>
</protein>
<dbReference type="InterPro" id="IPR010298">
    <property type="entry name" value="YacP-like"/>
</dbReference>
<sequence>MLEQKLEDQRSFLIRLIDSKELRGSANNKVTVVFDGRADVFGFEQFGSVEVIFTSGETADDKIKMIVEQAENSKNIIVVSDDRAVQYAVRSLGAKVLAVKSFLKGKKRANLGKSPSESKKKIGFNTEQMITHEMEDIWLKKMEKNDHDS</sequence>
<evidence type="ECO:0000313" key="1">
    <source>
        <dbReference type="EMBL" id="VAW17862.1"/>
    </source>
</evidence>
<gene>
    <name evidence="1" type="ORF">MNBD_BACTEROID05-529</name>
</gene>
<dbReference type="AlphaFoldDB" id="A0A3B0TTV5"/>
<dbReference type="EMBL" id="UOEN01000392">
    <property type="protein sequence ID" value="VAW17862.1"/>
    <property type="molecule type" value="Genomic_DNA"/>
</dbReference>
<dbReference type="Pfam" id="PF05991">
    <property type="entry name" value="NYN_YacP"/>
    <property type="match status" value="1"/>
</dbReference>
<evidence type="ECO:0008006" key="2">
    <source>
        <dbReference type="Google" id="ProtNLM"/>
    </source>
</evidence>
<name>A0A3B0TTV5_9ZZZZ</name>
<organism evidence="1">
    <name type="scientific">hydrothermal vent metagenome</name>
    <dbReference type="NCBI Taxonomy" id="652676"/>
    <lineage>
        <taxon>unclassified sequences</taxon>
        <taxon>metagenomes</taxon>
        <taxon>ecological metagenomes</taxon>
    </lineage>
</organism>
<reference evidence="1" key="1">
    <citation type="submission" date="2018-06" db="EMBL/GenBank/DDBJ databases">
        <authorList>
            <person name="Zhirakovskaya E."/>
        </authorList>
    </citation>
    <scope>NUCLEOTIDE SEQUENCE</scope>
</reference>
<accession>A0A3B0TTV5</accession>
<proteinExistence type="predicted"/>